<dbReference type="SUPFAM" id="SSF48439">
    <property type="entry name" value="Protein prenylyltransferase"/>
    <property type="match status" value="1"/>
</dbReference>
<feature type="repeat" description="TPR" evidence="3">
    <location>
        <begin position="101"/>
        <end position="134"/>
    </location>
</feature>
<feature type="region of interest" description="Disordered" evidence="4">
    <location>
        <begin position="1"/>
        <end position="30"/>
    </location>
</feature>
<evidence type="ECO:0000256" key="2">
    <source>
        <dbReference type="ARBA" id="ARBA00022803"/>
    </source>
</evidence>
<keyword evidence="2 3" id="KW-0802">TPR repeat</keyword>
<dbReference type="Pfam" id="PF13432">
    <property type="entry name" value="TPR_16"/>
    <property type="match status" value="1"/>
</dbReference>
<evidence type="ECO:0000256" key="4">
    <source>
        <dbReference type="SAM" id="MobiDB-lite"/>
    </source>
</evidence>
<dbReference type="EMBL" id="HBGF01044045">
    <property type="protein sequence ID" value="CAD9144492.1"/>
    <property type="molecule type" value="Transcribed_RNA"/>
</dbReference>
<dbReference type="Pfam" id="PF13431">
    <property type="entry name" value="TPR_17"/>
    <property type="match status" value="1"/>
</dbReference>
<dbReference type="AlphaFoldDB" id="A0A7S1W200"/>
<proteinExistence type="predicted"/>
<dbReference type="InterPro" id="IPR019734">
    <property type="entry name" value="TPR_rpt"/>
</dbReference>
<feature type="repeat" description="TPR" evidence="3">
    <location>
        <begin position="67"/>
        <end position="100"/>
    </location>
</feature>
<feature type="repeat" description="TPR" evidence="3">
    <location>
        <begin position="178"/>
        <end position="211"/>
    </location>
</feature>
<reference evidence="5" key="1">
    <citation type="submission" date="2021-01" db="EMBL/GenBank/DDBJ databases">
        <authorList>
            <person name="Corre E."/>
            <person name="Pelletier E."/>
            <person name="Niang G."/>
            <person name="Scheremetjew M."/>
            <person name="Finn R."/>
            <person name="Kale V."/>
            <person name="Holt S."/>
            <person name="Cochrane G."/>
            <person name="Meng A."/>
            <person name="Brown T."/>
            <person name="Cohen L."/>
        </authorList>
    </citation>
    <scope>NUCLEOTIDE SEQUENCE</scope>
    <source>
        <strain evidence="5">CCAP 1951/1</strain>
    </source>
</reference>
<protein>
    <recommendedName>
        <fullName evidence="6">Tetratricopeptide repeat protein</fullName>
    </recommendedName>
</protein>
<dbReference type="InterPro" id="IPR050498">
    <property type="entry name" value="Ycf3"/>
</dbReference>
<evidence type="ECO:0000256" key="1">
    <source>
        <dbReference type="ARBA" id="ARBA00022737"/>
    </source>
</evidence>
<keyword evidence="1" id="KW-0677">Repeat</keyword>
<sequence>MPKNPEKAQKAKEKKERKLLEQQMKQSREKVDEAKLLMDPSEPKVPPNFVKAISVLDSAIELWGENCDAYRLRGECHRENKSLDNAIEDFSAALTIDENSLQALEGRATCFLALAKWDAAISDFSRMIEVAPHQDHAYNMRATARLQKRAPGLRLRNAELASVIEDFSQALKLNPNNFHATCNLARCYDEHNMFEEAIEQYTHALKLKDDYLYAVYRRGVAALALVETRREAAAKAESRAVAAEEVSAPTEAEVRALLDAEKAAETAAAEEQRLLQAAVADLSRIIPAEDEHTELPCVLHRSACFILLGQADRAEADVKIGASHLDPIQGDELKETTFGGTPAFLLKEALTIRKSELAALKQRDRRPTTVTSN</sequence>
<dbReference type="InterPro" id="IPR011990">
    <property type="entry name" value="TPR-like_helical_dom_sf"/>
</dbReference>
<organism evidence="5">
    <name type="scientific">Neobodo designis</name>
    <name type="common">Flagellated protozoan</name>
    <name type="synonym">Bodo designis</name>
    <dbReference type="NCBI Taxonomy" id="312471"/>
    <lineage>
        <taxon>Eukaryota</taxon>
        <taxon>Discoba</taxon>
        <taxon>Euglenozoa</taxon>
        <taxon>Kinetoplastea</taxon>
        <taxon>Metakinetoplastina</taxon>
        <taxon>Neobodonida</taxon>
        <taxon>Neobodo</taxon>
    </lineage>
</organism>
<name>A0A7S1W200_NEODS</name>
<dbReference type="Gene3D" id="1.25.40.10">
    <property type="entry name" value="Tetratricopeptide repeat domain"/>
    <property type="match status" value="2"/>
</dbReference>
<evidence type="ECO:0000313" key="5">
    <source>
        <dbReference type="EMBL" id="CAD9144492.1"/>
    </source>
</evidence>
<dbReference type="SMART" id="SM00028">
    <property type="entry name" value="TPR"/>
    <property type="match status" value="4"/>
</dbReference>
<dbReference type="PROSITE" id="PS50005">
    <property type="entry name" value="TPR"/>
    <property type="match status" value="3"/>
</dbReference>
<gene>
    <name evidence="5" type="ORF">NDES1114_LOCUS29476</name>
</gene>
<evidence type="ECO:0008006" key="6">
    <source>
        <dbReference type="Google" id="ProtNLM"/>
    </source>
</evidence>
<evidence type="ECO:0000256" key="3">
    <source>
        <dbReference type="PROSITE-ProRule" id="PRU00339"/>
    </source>
</evidence>
<dbReference type="PANTHER" id="PTHR44858:SF1">
    <property type="entry name" value="UDP-N-ACETYLGLUCOSAMINE--PEPTIDE N-ACETYLGLUCOSAMINYLTRANSFERASE SPINDLY-RELATED"/>
    <property type="match status" value="1"/>
</dbReference>
<dbReference type="PANTHER" id="PTHR44858">
    <property type="entry name" value="TETRATRICOPEPTIDE REPEAT PROTEIN 6"/>
    <property type="match status" value="1"/>
</dbReference>
<accession>A0A7S1W200</accession>